<dbReference type="HOGENOM" id="CLU_2663134_0_0_11"/>
<evidence type="ECO:0000313" key="1">
    <source>
        <dbReference type="EMBL" id="ADX75196.1"/>
    </source>
</evidence>
<evidence type="ECO:0000313" key="2">
    <source>
        <dbReference type="Proteomes" id="UP000008639"/>
    </source>
</evidence>
<evidence type="ECO:0008006" key="3">
    <source>
        <dbReference type="Google" id="ProtNLM"/>
    </source>
</evidence>
<protein>
    <recommendedName>
        <fullName evidence="3">Toxin-antitoxin system HicB family antitoxin</fullName>
    </recommendedName>
</protein>
<dbReference type="KEGG" id="apn:Asphe3_41310"/>
<gene>
    <name evidence="1" type="ordered locus">Asphe3_41310</name>
</gene>
<reference evidence="2" key="1">
    <citation type="journal article" date="2011" name="Stand. Genomic Sci.">
        <title>Complete genome sequence of Arthrobacter phenanthrenivorans type strain (Sphe3).</title>
        <authorList>
            <person name="Kallimanis A."/>
            <person name="Labutti K.M."/>
            <person name="Lapidus A."/>
            <person name="Clum A."/>
            <person name="Lykidis A."/>
            <person name="Mavromatis K."/>
            <person name="Pagani I."/>
            <person name="Liolios K."/>
            <person name="Ivanova N."/>
            <person name="Goodwin L."/>
            <person name="Pitluck S."/>
            <person name="Chen A."/>
            <person name="Palaniappan K."/>
            <person name="Markowitz V."/>
            <person name="Bristow J."/>
            <person name="Velentzas A.D."/>
            <person name="Perisynakis A."/>
            <person name="Ouzounis C.C."/>
            <person name="Kyrpides N.C."/>
            <person name="Koukkou A.I."/>
            <person name="Drainas C."/>
        </authorList>
    </citation>
    <scope>NUCLEOTIDE SEQUENCE [LARGE SCALE GENOMIC DNA]</scope>
    <source>
        <strain evidence="2">DSM 18606 / JCM 16027 / LMG 23796 / Sphe3</strain>
        <plasmid evidence="2">Plasmid pASPHE301</plasmid>
    </source>
</reference>
<geneLocation type="plasmid" evidence="1 2">
    <name>pASPHE301</name>
</geneLocation>
<proteinExistence type="predicted"/>
<dbReference type="Proteomes" id="UP000008639">
    <property type="component" value="Plasmid pASPHE301"/>
</dbReference>
<keyword evidence="1" id="KW-0614">Plasmid</keyword>
<organism evidence="1 2">
    <name type="scientific">Pseudarthrobacter phenanthrenivorans (strain DSM 18606 / JCM 16027 / LMG 23796 / Sphe3)</name>
    <name type="common">Arthrobacter phenanthrenivorans</name>
    <dbReference type="NCBI Taxonomy" id="930171"/>
    <lineage>
        <taxon>Bacteria</taxon>
        <taxon>Bacillati</taxon>
        <taxon>Actinomycetota</taxon>
        <taxon>Actinomycetes</taxon>
        <taxon>Micrococcales</taxon>
        <taxon>Micrococcaceae</taxon>
        <taxon>Pseudarthrobacter</taxon>
    </lineage>
</organism>
<sequence length="75" mass="8448">MAPTTRTGRRSKGDRKFVGFRIATPKADAMEEIAKAEGYQYVSDWLSDVVEERLAKTRLHAIVQQEELPLGRLAS</sequence>
<accession>F0MCE5</accession>
<dbReference type="EMBL" id="CP002380">
    <property type="protein sequence ID" value="ADX75196.1"/>
    <property type="molecule type" value="Genomic_DNA"/>
</dbReference>
<name>F0MCE5_PSEPM</name>
<dbReference type="AlphaFoldDB" id="F0MCE5"/>